<evidence type="ECO:0000256" key="1">
    <source>
        <dbReference type="ARBA" id="ARBA00022801"/>
    </source>
</evidence>
<accession>A0ABT5FGU8</accession>
<reference evidence="5 6" key="1">
    <citation type="submission" date="2023-01" db="EMBL/GenBank/DDBJ databases">
        <title>Psychrosphaera sp. nov., isolated from marine algae.</title>
        <authorList>
            <person name="Bayburt H."/>
            <person name="Choi B.J."/>
            <person name="Kim J.M."/>
            <person name="Choi D.G."/>
            <person name="Jeon C.O."/>
        </authorList>
    </citation>
    <scope>NUCLEOTIDE SEQUENCE [LARGE SCALE GENOMIC DNA]</scope>
    <source>
        <strain evidence="5 6">G1-22</strain>
    </source>
</reference>
<dbReference type="SUPFAM" id="SSF51445">
    <property type="entry name" value="(Trans)glycosidases"/>
    <property type="match status" value="1"/>
</dbReference>
<evidence type="ECO:0000256" key="2">
    <source>
        <dbReference type="ARBA" id="ARBA00023295"/>
    </source>
</evidence>
<sequence length="200" mass="23140">MNITTVWQTAAWSDSFGIDIYDITRENHFDAWYSSDDVVDWVGLSVFYRDLKQWNYQPRTTPVIAQQKLVDFARTHNKPVMIAESAPQGYRIGGLTKSVIQENLPEDVTAEEIWQGWFKPYFDFIDENRDVIKAAAYINAHWETQGMWVCKPGIAAGQPGCSNGQWGDTRVQANALIKQRWLERINDETRWVQTSQFEGK</sequence>
<keyword evidence="2" id="KW-0326">Glycosidase</keyword>
<dbReference type="RefSeq" id="WP_272181619.1">
    <property type="nucleotide sequence ID" value="NZ_JAQOMS010000002.1"/>
</dbReference>
<feature type="domain" description="GH26" evidence="4">
    <location>
        <begin position="1"/>
        <end position="146"/>
    </location>
</feature>
<evidence type="ECO:0000259" key="4">
    <source>
        <dbReference type="PROSITE" id="PS51764"/>
    </source>
</evidence>
<evidence type="ECO:0000313" key="6">
    <source>
        <dbReference type="Proteomes" id="UP001528411"/>
    </source>
</evidence>
<keyword evidence="6" id="KW-1185">Reference proteome</keyword>
<organism evidence="5 6">
    <name type="scientific">Psychrosphaera algicola</name>
    <dbReference type="NCBI Taxonomy" id="3023714"/>
    <lineage>
        <taxon>Bacteria</taxon>
        <taxon>Pseudomonadati</taxon>
        <taxon>Pseudomonadota</taxon>
        <taxon>Gammaproteobacteria</taxon>
        <taxon>Alteromonadales</taxon>
        <taxon>Pseudoalteromonadaceae</taxon>
        <taxon>Psychrosphaera</taxon>
    </lineage>
</organism>
<evidence type="ECO:0000256" key="3">
    <source>
        <dbReference type="PROSITE-ProRule" id="PRU01100"/>
    </source>
</evidence>
<gene>
    <name evidence="5" type="ORF">PN838_18705</name>
</gene>
<dbReference type="EMBL" id="JAQOMS010000002">
    <property type="protein sequence ID" value="MDC2890413.1"/>
    <property type="molecule type" value="Genomic_DNA"/>
</dbReference>
<dbReference type="PROSITE" id="PS51764">
    <property type="entry name" value="GH26"/>
    <property type="match status" value="1"/>
</dbReference>
<dbReference type="InterPro" id="IPR017853">
    <property type="entry name" value="GH"/>
</dbReference>
<evidence type="ECO:0000313" key="5">
    <source>
        <dbReference type="EMBL" id="MDC2890413.1"/>
    </source>
</evidence>
<comment type="similarity">
    <text evidence="3">Belongs to the glycosyl hydrolase 26 family.</text>
</comment>
<keyword evidence="1" id="KW-0378">Hydrolase</keyword>
<protein>
    <recommendedName>
        <fullName evidence="4">GH26 domain-containing protein</fullName>
    </recommendedName>
</protein>
<comment type="caution">
    <text evidence="3">Lacks conserved residue(s) required for the propagation of feature annotation.</text>
</comment>
<dbReference type="Gene3D" id="3.20.20.80">
    <property type="entry name" value="Glycosidases"/>
    <property type="match status" value="1"/>
</dbReference>
<comment type="caution">
    <text evidence="5">The sequence shown here is derived from an EMBL/GenBank/DDBJ whole genome shotgun (WGS) entry which is preliminary data.</text>
</comment>
<dbReference type="InterPro" id="IPR022790">
    <property type="entry name" value="GH26_dom"/>
</dbReference>
<name>A0ABT5FGU8_9GAMM</name>
<proteinExistence type="inferred from homology"/>
<dbReference type="Proteomes" id="UP001528411">
    <property type="component" value="Unassembled WGS sequence"/>
</dbReference>